<feature type="region of interest" description="Disordered" evidence="1">
    <location>
        <begin position="1"/>
        <end position="56"/>
    </location>
</feature>
<gene>
    <name evidence="2" type="ORF">AVDCRST_MAG01-01-4149</name>
</gene>
<proteinExistence type="predicted"/>
<feature type="non-terminal residue" evidence="2">
    <location>
        <position position="56"/>
    </location>
</feature>
<accession>A0A6J4QJZ7</accession>
<sequence>AGRGRVRRAGRRAGDRTGLESARLLVCEGARRDPSQPREPRGGHRQGRARTPPQAV</sequence>
<evidence type="ECO:0000256" key="1">
    <source>
        <dbReference type="SAM" id="MobiDB-lite"/>
    </source>
</evidence>
<organism evidence="2">
    <name type="scientific">uncultured Rubrobacteraceae bacterium</name>
    <dbReference type="NCBI Taxonomy" id="349277"/>
    <lineage>
        <taxon>Bacteria</taxon>
        <taxon>Bacillati</taxon>
        <taxon>Actinomycetota</taxon>
        <taxon>Rubrobacteria</taxon>
        <taxon>Rubrobacterales</taxon>
        <taxon>Rubrobacteraceae</taxon>
        <taxon>environmental samples</taxon>
    </lineage>
</organism>
<dbReference type="EMBL" id="CADCUW010000537">
    <property type="protein sequence ID" value="CAA9446619.1"/>
    <property type="molecule type" value="Genomic_DNA"/>
</dbReference>
<feature type="compositionally biased region" description="Basic and acidic residues" evidence="1">
    <location>
        <begin position="29"/>
        <end position="42"/>
    </location>
</feature>
<feature type="compositionally biased region" description="Basic residues" evidence="1">
    <location>
        <begin position="1"/>
        <end position="11"/>
    </location>
</feature>
<name>A0A6J4QJZ7_9ACTN</name>
<protein>
    <submittedName>
        <fullName evidence="2">Uncharacterized protein</fullName>
    </submittedName>
</protein>
<feature type="non-terminal residue" evidence="2">
    <location>
        <position position="1"/>
    </location>
</feature>
<evidence type="ECO:0000313" key="2">
    <source>
        <dbReference type="EMBL" id="CAA9446619.1"/>
    </source>
</evidence>
<reference evidence="2" key="1">
    <citation type="submission" date="2020-02" db="EMBL/GenBank/DDBJ databases">
        <authorList>
            <person name="Meier V. D."/>
        </authorList>
    </citation>
    <scope>NUCLEOTIDE SEQUENCE</scope>
    <source>
        <strain evidence="2">AVDCRST_MAG01</strain>
    </source>
</reference>
<dbReference type="AlphaFoldDB" id="A0A6J4QJZ7"/>